<evidence type="ECO:0000313" key="1">
    <source>
        <dbReference type="EMBL" id="MSB19064.1"/>
    </source>
</evidence>
<dbReference type="Pfam" id="PF10934">
    <property type="entry name" value="Sheath_initiator"/>
    <property type="match status" value="1"/>
</dbReference>
<comment type="caution">
    <text evidence="1">The sequence shown here is derived from an EMBL/GenBank/DDBJ whole genome shotgun (WGS) entry which is preliminary data.</text>
</comment>
<dbReference type="InterPro" id="IPR020288">
    <property type="entry name" value="Sheath_initiator"/>
</dbReference>
<protein>
    <recommendedName>
        <fullName evidence="3">DUF2634 domain-containing protein</fullName>
    </recommendedName>
</protein>
<sequence length="117" mass="13225">MYDLKLDRSGDLEISDAGDVMLTQSVRQAVEIRLRWLFGEWRFSPEAGVPYFDRIMVKKPDIEGIKQIIRTEIMAVDGMTDLKNLEISIDAKSRVAAITFEGTADGEIFNEEVLVSV</sequence>
<name>A0A6I2QXZ3_FLAPL</name>
<dbReference type="AlphaFoldDB" id="A0A6I2QXZ3"/>
<evidence type="ECO:0000313" key="2">
    <source>
        <dbReference type="Proteomes" id="UP000434475"/>
    </source>
</evidence>
<dbReference type="Proteomes" id="UP000434475">
    <property type="component" value="Unassembled WGS sequence"/>
</dbReference>
<evidence type="ECO:0008006" key="3">
    <source>
        <dbReference type="Google" id="ProtNLM"/>
    </source>
</evidence>
<proteinExistence type="predicted"/>
<accession>A0A6I2QXZ3</accession>
<dbReference type="RefSeq" id="WP_172697425.1">
    <property type="nucleotide sequence ID" value="NZ_CAXUMB010000001.1"/>
</dbReference>
<organism evidence="1 2">
    <name type="scientific">Flavonifractor plautii</name>
    <name type="common">Fusobacterium plautii</name>
    <dbReference type="NCBI Taxonomy" id="292800"/>
    <lineage>
        <taxon>Bacteria</taxon>
        <taxon>Bacillati</taxon>
        <taxon>Bacillota</taxon>
        <taxon>Clostridia</taxon>
        <taxon>Eubacteriales</taxon>
        <taxon>Oscillospiraceae</taxon>
        <taxon>Flavonifractor</taxon>
    </lineage>
</organism>
<dbReference type="EMBL" id="WKPR01000004">
    <property type="protein sequence ID" value="MSB19064.1"/>
    <property type="molecule type" value="Genomic_DNA"/>
</dbReference>
<gene>
    <name evidence="1" type="ORF">GKE97_05975</name>
</gene>
<reference evidence="1 2" key="1">
    <citation type="journal article" date="2019" name="Nat. Med.">
        <title>A library of human gut bacterial isolates paired with longitudinal multiomics data enables mechanistic microbiome research.</title>
        <authorList>
            <person name="Poyet M."/>
            <person name="Groussin M."/>
            <person name="Gibbons S.M."/>
            <person name="Avila-Pacheco J."/>
            <person name="Jiang X."/>
            <person name="Kearney S.M."/>
            <person name="Perrotta A.R."/>
            <person name="Berdy B."/>
            <person name="Zhao S."/>
            <person name="Lieberman T.D."/>
            <person name="Swanson P.K."/>
            <person name="Smith M."/>
            <person name="Roesemann S."/>
            <person name="Alexander J.E."/>
            <person name="Rich S.A."/>
            <person name="Livny J."/>
            <person name="Vlamakis H."/>
            <person name="Clish C."/>
            <person name="Bullock K."/>
            <person name="Deik A."/>
            <person name="Scott J."/>
            <person name="Pierce K.A."/>
            <person name="Xavier R.J."/>
            <person name="Alm E.J."/>
        </authorList>
    </citation>
    <scope>NUCLEOTIDE SEQUENCE [LARGE SCALE GENOMIC DNA]</scope>
    <source>
        <strain evidence="1 2">BIOML-A2</strain>
    </source>
</reference>